<dbReference type="RefSeq" id="WP_231332617.1">
    <property type="nucleotide sequence ID" value="NZ_CP059572.1"/>
</dbReference>
<sequence>MQNGYAPSGLAGIDFHEPAERAALRERVASEGGGWRIPVPAFDPEADPHNLAGLSAGQLAMMRERGTPQPFRTATQAMRRPEPLPGVPLTLIASTFPVAGVRQLAEAGNPAFSMMTGPQWTYRELPTGHWPMLSRPRELAALLDEVAGLGGPGRRP</sequence>
<evidence type="ECO:0000313" key="2">
    <source>
        <dbReference type="Proteomes" id="UP001049518"/>
    </source>
</evidence>
<reference evidence="1" key="1">
    <citation type="submission" date="2020-07" db="EMBL/GenBank/DDBJ databases">
        <authorList>
            <person name="Tarantini F.S."/>
            <person name="Hong K.W."/>
            <person name="Chan K.G."/>
        </authorList>
    </citation>
    <scope>NUCLEOTIDE SEQUENCE</scope>
    <source>
        <strain evidence="1">32-07</strain>
    </source>
</reference>
<dbReference type="Gene3D" id="3.40.50.1820">
    <property type="entry name" value="alpha/beta hydrolase"/>
    <property type="match status" value="1"/>
</dbReference>
<accession>A0ABX8QQD4</accession>
<dbReference type="EMBL" id="CP059572">
    <property type="protein sequence ID" value="QXJ19602.1"/>
    <property type="molecule type" value="Genomic_DNA"/>
</dbReference>
<dbReference type="InterPro" id="IPR029058">
    <property type="entry name" value="AB_hydrolase_fold"/>
</dbReference>
<keyword evidence="2" id="KW-1185">Reference proteome</keyword>
<organism evidence="1 2">
    <name type="scientific">Actinomadura graeca</name>
    <dbReference type="NCBI Taxonomy" id="2750812"/>
    <lineage>
        <taxon>Bacteria</taxon>
        <taxon>Bacillati</taxon>
        <taxon>Actinomycetota</taxon>
        <taxon>Actinomycetes</taxon>
        <taxon>Streptosporangiales</taxon>
        <taxon>Thermomonosporaceae</taxon>
        <taxon>Actinomadura</taxon>
    </lineage>
</organism>
<dbReference type="SUPFAM" id="SSF53474">
    <property type="entry name" value="alpha/beta-Hydrolases"/>
    <property type="match status" value="1"/>
</dbReference>
<dbReference type="Proteomes" id="UP001049518">
    <property type="component" value="Chromosome"/>
</dbReference>
<protein>
    <recommendedName>
        <fullName evidence="3">Alpha/beta hydrolase</fullName>
    </recommendedName>
</protein>
<proteinExistence type="predicted"/>
<name>A0ABX8QQD4_9ACTN</name>
<evidence type="ECO:0008006" key="3">
    <source>
        <dbReference type="Google" id="ProtNLM"/>
    </source>
</evidence>
<gene>
    <name evidence="1" type="ORF">AGRA3207_000164</name>
</gene>
<evidence type="ECO:0000313" key="1">
    <source>
        <dbReference type="EMBL" id="QXJ19602.1"/>
    </source>
</evidence>